<name>A0A0F9PVR3_9ZZZZ</name>
<dbReference type="AlphaFoldDB" id="A0A0F9PVR3"/>
<evidence type="ECO:0000313" key="1">
    <source>
        <dbReference type="EMBL" id="KKM97267.1"/>
    </source>
</evidence>
<feature type="non-terminal residue" evidence="1">
    <location>
        <position position="130"/>
    </location>
</feature>
<dbReference type="EMBL" id="LAZR01005769">
    <property type="protein sequence ID" value="KKM97267.1"/>
    <property type="molecule type" value="Genomic_DNA"/>
</dbReference>
<gene>
    <name evidence="1" type="ORF">LCGC14_1169910</name>
</gene>
<sequence length="130" mass="14636">MMTSVFHQLEQDVRDMRQREQGIGFMMRQGVEMIDPTDKEKAARINAAKESLIDFTKYTFPTYKADPFHEHVAGGLDNVVKGVEGWDRLMLFAPPQHGKSALVSTHLPPFWLGHNPDLPVALVSYGGRLA</sequence>
<organism evidence="1">
    <name type="scientific">marine sediment metagenome</name>
    <dbReference type="NCBI Taxonomy" id="412755"/>
    <lineage>
        <taxon>unclassified sequences</taxon>
        <taxon>metagenomes</taxon>
        <taxon>ecological metagenomes</taxon>
    </lineage>
</organism>
<reference evidence="1" key="1">
    <citation type="journal article" date="2015" name="Nature">
        <title>Complex archaea that bridge the gap between prokaryotes and eukaryotes.</title>
        <authorList>
            <person name="Spang A."/>
            <person name="Saw J.H."/>
            <person name="Jorgensen S.L."/>
            <person name="Zaremba-Niedzwiedzka K."/>
            <person name="Martijn J."/>
            <person name="Lind A.E."/>
            <person name="van Eijk R."/>
            <person name="Schleper C."/>
            <person name="Guy L."/>
            <person name="Ettema T.J."/>
        </authorList>
    </citation>
    <scope>NUCLEOTIDE SEQUENCE</scope>
</reference>
<protein>
    <submittedName>
        <fullName evidence="1">Uncharacterized protein</fullName>
    </submittedName>
</protein>
<accession>A0A0F9PVR3</accession>
<proteinExistence type="predicted"/>
<comment type="caution">
    <text evidence="1">The sequence shown here is derived from an EMBL/GenBank/DDBJ whole genome shotgun (WGS) entry which is preliminary data.</text>
</comment>